<dbReference type="SUPFAM" id="SSF51197">
    <property type="entry name" value="Clavaminate synthase-like"/>
    <property type="match status" value="1"/>
</dbReference>
<proteinExistence type="predicted"/>
<dbReference type="InterPro" id="IPR039994">
    <property type="entry name" value="NO66-like"/>
</dbReference>
<comment type="cofactor">
    <cofactor evidence="1">
        <name>Fe(2+)</name>
        <dbReference type="ChEBI" id="CHEBI:29033"/>
    </cofactor>
</comment>
<dbReference type="InterPro" id="IPR003347">
    <property type="entry name" value="JmjC_dom"/>
</dbReference>
<accession>A0ABU2SKD1</accession>
<evidence type="ECO:0000256" key="1">
    <source>
        <dbReference type="ARBA" id="ARBA00001954"/>
    </source>
</evidence>
<evidence type="ECO:0000256" key="3">
    <source>
        <dbReference type="ARBA" id="ARBA00023004"/>
    </source>
</evidence>
<dbReference type="PROSITE" id="PS51184">
    <property type="entry name" value="JMJC"/>
    <property type="match status" value="1"/>
</dbReference>
<keyword evidence="2" id="KW-0479">Metal-binding</keyword>
<name>A0ABU2SKD1_9ACTN</name>
<dbReference type="Gene3D" id="2.60.120.650">
    <property type="entry name" value="Cupin"/>
    <property type="match status" value="1"/>
</dbReference>
<sequence>MTDALHRLTGDDDPLDAVWRKEPHVFRPVDPPTGLLTLTDLDAVLDSRLLRLPYLELVTTEGTVDPSRFCPPRTVQGRPVHGYPDAAAVRSLVADRHTLLLRNVDHWHAPVTAFCADLATALRRKVEAFFFVTPPGTQGRPVHRDDADVFAVQITGAKDWYIHDGPPADGHWTPDRTDSPGPLRLSTRLEPGQVLYVPRGFAHRAVAVEGTVSTHLSLTVREASTAHLRTLLSTLLTQGPALPPRPGTDADLTDAAGQLLDHARKTLAELDGTALLDVVRTSMPAAHAQAATVPTFRELETPRGPDL</sequence>
<dbReference type="EMBL" id="JAVRFI010000005">
    <property type="protein sequence ID" value="MDT0449439.1"/>
    <property type="molecule type" value="Genomic_DNA"/>
</dbReference>
<feature type="domain" description="JmjC" evidence="4">
    <location>
        <begin position="93"/>
        <end position="239"/>
    </location>
</feature>
<protein>
    <submittedName>
        <fullName evidence="5">Cupin domain-containing protein</fullName>
    </submittedName>
</protein>
<organism evidence="5 6">
    <name type="scientific">Streptomyces hesseae</name>
    <dbReference type="NCBI Taxonomy" id="3075519"/>
    <lineage>
        <taxon>Bacteria</taxon>
        <taxon>Bacillati</taxon>
        <taxon>Actinomycetota</taxon>
        <taxon>Actinomycetes</taxon>
        <taxon>Kitasatosporales</taxon>
        <taxon>Streptomycetaceae</taxon>
        <taxon>Streptomyces</taxon>
    </lineage>
</organism>
<evidence type="ECO:0000256" key="2">
    <source>
        <dbReference type="ARBA" id="ARBA00022723"/>
    </source>
</evidence>
<keyword evidence="6" id="KW-1185">Reference proteome</keyword>
<dbReference type="Pfam" id="PF08007">
    <property type="entry name" value="JmjC_2"/>
    <property type="match status" value="1"/>
</dbReference>
<evidence type="ECO:0000313" key="6">
    <source>
        <dbReference type="Proteomes" id="UP001180531"/>
    </source>
</evidence>
<comment type="caution">
    <text evidence="5">The sequence shown here is derived from an EMBL/GenBank/DDBJ whole genome shotgun (WGS) entry which is preliminary data.</text>
</comment>
<evidence type="ECO:0000313" key="5">
    <source>
        <dbReference type="EMBL" id="MDT0449439.1"/>
    </source>
</evidence>
<dbReference type="PANTHER" id="PTHR13096">
    <property type="entry name" value="MINA53 MYC INDUCED NUCLEAR ANTIGEN"/>
    <property type="match status" value="1"/>
</dbReference>
<evidence type="ECO:0000259" key="4">
    <source>
        <dbReference type="PROSITE" id="PS51184"/>
    </source>
</evidence>
<keyword evidence="3" id="KW-0408">Iron</keyword>
<reference evidence="5" key="1">
    <citation type="submission" date="2024-05" db="EMBL/GenBank/DDBJ databases">
        <title>30 novel species of actinomycetes from the DSMZ collection.</title>
        <authorList>
            <person name="Nouioui I."/>
        </authorList>
    </citation>
    <scope>NUCLEOTIDE SEQUENCE</scope>
    <source>
        <strain evidence="5">DSM 40473</strain>
    </source>
</reference>
<dbReference type="Proteomes" id="UP001180531">
    <property type="component" value="Unassembled WGS sequence"/>
</dbReference>
<dbReference type="RefSeq" id="WP_311609752.1">
    <property type="nucleotide sequence ID" value="NZ_JAVRFI010000005.1"/>
</dbReference>
<gene>
    <name evidence="5" type="ORF">RM609_10170</name>
</gene>
<dbReference type="PANTHER" id="PTHR13096:SF8">
    <property type="entry name" value="RIBOSOMAL OXYGENASE 1"/>
    <property type="match status" value="1"/>
</dbReference>